<proteinExistence type="predicted"/>
<gene>
    <name evidence="2" type="ORF">MERGE_000008</name>
</gene>
<dbReference type="InterPro" id="IPR050914">
    <property type="entry name" value="snRNP_SmB/NAA38-like"/>
</dbReference>
<protein>
    <recommendedName>
        <fullName evidence="1">Sm domain-containing protein</fullName>
    </recommendedName>
</protein>
<dbReference type="OrthoDB" id="368909at2759"/>
<reference evidence="2" key="1">
    <citation type="submission" date="2020-06" db="EMBL/GenBank/DDBJ databases">
        <title>Genomes of multiple members of Pneumocystis genus reveal paths to human pathogen Pneumocystis jirovecii.</title>
        <authorList>
            <person name="Cisse O.H."/>
            <person name="Ma L."/>
            <person name="Dekker J."/>
            <person name="Khil P."/>
            <person name="Jo J."/>
            <person name="Brenchley J."/>
            <person name="Blair R."/>
            <person name="Pahar B."/>
            <person name="Chabe M."/>
            <person name="Van Rompay K.A."/>
            <person name="Keesler R."/>
            <person name="Sukura A."/>
            <person name="Hirsch V."/>
            <person name="Kutty G."/>
            <person name="Liu Y."/>
            <person name="Peng L."/>
            <person name="Chen J."/>
            <person name="Song J."/>
            <person name="Weissenbacher-Lang C."/>
            <person name="Xu J."/>
            <person name="Upham N.S."/>
            <person name="Stajich J.E."/>
            <person name="Cuomo C.A."/>
            <person name="Cushion M.T."/>
            <person name="Kovacs J.A."/>
        </authorList>
    </citation>
    <scope>NUCLEOTIDE SEQUENCE</scope>
    <source>
        <strain evidence="2">2A</strain>
    </source>
</reference>
<dbReference type="GO" id="GO:0120114">
    <property type="term" value="C:Sm-like protein family complex"/>
    <property type="evidence" value="ECO:0007669"/>
    <property type="project" value="UniProtKB-ARBA"/>
</dbReference>
<dbReference type="Proteomes" id="UP000663699">
    <property type="component" value="Chromosome 8"/>
</dbReference>
<dbReference type="CDD" id="cd06168">
    <property type="entry name" value="LSMD1"/>
    <property type="match status" value="1"/>
</dbReference>
<dbReference type="SMART" id="SM00651">
    <property type="entry name" value="Sm"/>
    <property type="match status" value="1"/>
</dbReference>
<dbReference type="Gene3D" id="2.30.30.100">
    <property type="match status" value="1"/>
</dbReference>
<dbReference type="GO" id="GO:0003723">
    <property type="term" value="F:RNA binding"/>
    <property type="evidence" value="ECO:0007669"/>
    <property type="project" value="InterPro"/>
</dbReference>
<sequence>MRGKKLLETWLLKTVRVTLSDSRIFIGKFVCVDKDGTIILSNTQEFNKGKKRSLGLVVLPGKNIIRFEISTQEIII</sequence>
<dbReference type="AlphaFoldDB" id="A0A899FP46"/>
<dbReference type="InterPro" id="IPR001163">
    <property type="entry name" value="Sm_dom_euk/arc"/>
</dbReference>
<dbReference type="PANTHER" id="PTHR10701">
    <property type="entry name" value="SMALL NUCLEAR RIBONUCLEOPROTEIN-ASSOCIATED PROTEIN B AND N"/>
    <property type="match status" value="1"/>
</dbReference>
<dbReference type="PANTHER" id="PTHR10701:SF5">
    <property type="entry name" value="N-ALPHA-ACETYLTRANSFERASE 38, NATC AUXILIARY SUBUNIT"/>
    <property type="match status" value="1"/>
</dbReference>
<dbReference type="InterPro" id="IPR034110">
    <property type="entry name" value="LSMD1_Sm"/>
</dbReference>
<evidence type="ECO:0000313" key="3">
    <source>
        <dbReference type="Proteomes" id="UP000663699"/>
    </source>
</evidence>
<keyword evidence="3" id="KW-1185">Reference proteome</keyword>
<dbReference type="EMBL" id="CP054539">
    <property type="protein sequence ID" value="QSL65730.1"/>
    <property type="molecule type" value="Genomic_DNA"/>
</dbReference>
<evidence type="ECO:0000313" key="2">
    <source>
        <dbReference type="EMBL" id="QSL65730.1"/>
    </source>
</evidence>
<dbReference type="PROSITE" id="PS52002">
    <property type="entry name" value="SM"/>
    <property type="match status" value="1"/>
</dbReference>
<organism evidence="2 3">
    <name type="scientific">Pneumocystis wakefieldiae</name>
    <dbReference type="NCBI Taxonomy" id="38082"/>
    <lineage>
        <taxon>Eukaryota</taxon>
        <taxon>Fungi</taxon>
        <taxon>Dikarya</taxon>
        <taxon>Ascomycota</taxon>
        <taxon>Taphrinomycotina</taxon>
        <taxon>Pneumocystomycetes</taxon>
        <taxon>Pneumocystaceae</taxon>
        <taxon>Pneumocystis</taxon>
    </lineage>
</organism>
<dbReference type="InterPro" id="IPR010920">
    <property type="entry name" value="LSM_dom_sf"/>
</dbReference>
<dbReference type="Pfam" id="PF01423">
    <property type="entry name" value="LSM"/>
    <property type="match status" value="1"/>
</dbReference>
<dbReference type="SUPFAM" id="SSF50182">
    <property type="entry name" value="Sm-like ribonucleoproteins"/>
    <property type="match status" value="1"/>
</dbReference>
<feature type="domain" description="Sm" evidence="1">
    <location>
        <begin position="2"/>
        <end position="73"/>
    </location>
</feature>
<dbReference type="GO" id="GO:0031417">
    <property type="term" value="C:NatC complex"/>
    <property type="evidence" value="ECO:0007669"/>
    <property type="project" value="InterPro"/>
</dbReference>
<accession>A0A899FP46</accession>
<name>A0A899FP46_9ASCO</name>
<evidence type="ECO:0000259" key="1">
    <source>
        <dbReference type="PROSITE" id="PS52002"/>
    </source>
</evidence>
<dbReference type="InterPro" id="IPR047575">
    <property type="entry name" value="Sm"/>
</dbReference>